<dbReference type="InterPro" id="IPR007492">
    <property type="entry name" value="LytTR_DNA-bd_dom"/>
</dbReference>
<keyword evidence="5" id="KW-1185">Reference proteome</keyword>
<organism evidence="4 5">
    <name type="scientific">Lacihabitans lacunae</name>
    <dbReference type="NCBI Taxonomy" id="1028214"/>
    <lineage>
        <taxon>Bacteria</taxon>
        <taxon>Pseudomonadati</taxon>
        <taxon>Bacteroidota</taxon>
        <taxon>Cytophagia</taxon>
        <taxon>Cytophagales</taxon>
        <taxon>Leadbetterellaceae</taxon>
        <taxon>Lacihabitans</taxon>
    </lineage>
</organism>
<name>A0ABV7YVV2_9BACT</name>
<evidence type="ECO:0000256" key="1">
    <source>
        <dbReference type="PROSITE-ProRule" id="PRU00169"/>
    </source>
</evidence>
<dbReference type="Pfam" id="PF00072">
    <property type="entry name" value="Response_reg"/>
    <property type="match status" value="1"/>
</dbReference>
<dbReference type="InterPro" id="IPR001789">
    <property type="entry name" value="Sig_transdc_resp-reg_receiver"/>
</dbReference>
<proteinExistence type="predicted"/>
<evidence type="ECO:0000259" key="3">
    <source>
        <dbReference type="PROSITE" id="PS50930"/>
    </source>
</evidence>
<dbReference type="PROSITE" id="PS50110">
    <property type="entry name" value="RESPONSE_REGULATORY"/>
    <property type="match status" value="1"/>
</dbReference>
<evidence type="ECO:0000313" key="4">
    <source>
        <dbReference type="EMBL" id="MFC3811016.1"/>
    </source>
</evidence>
<dbReference type="PANTHER" id="PTHR37299">
    <property type="entry name" value="TRANSCRIPTIONAL REGULATOR-RELATED"/>
    <property type="match status" value="1"/>
</dbReference>
<feature type="domain" description="HTH LytTR-type" evidence="3">
    <location>
        <begin position="127"/>
        <end position="226"/>
    </location>
</feature>
<dbReference type="SMART" id="SM00448">
    <property type="entry name" value="REC"/>
    <property type="match status" value="1"/>
</dbReference>
<feature type="domain" description="Response regulatory" evidence="2">
    <location>
        <begin position="3"/>
        <end position="114"/>
    </location>
</feature>
<dbReference type="InterPro" id="IPR046947">
    <property type="entry name" value="LytR-like"/>
</dbReference>
<protein>
    <submittedName>
        <fullName evidence="4">LytR/AlgR family response regulator transcription factor</fullName>
    </submittedName>
</protein>
<evidence type="ECO:0000259" key="2">
    <source>
        <dbReference type="PROSITE" id="PS50110"/>
    </source>
</evidence>
<dbReference type="EMBL" id="JBHRYQ010000001">
    <property type="protein sequence ID" value="MFC3811016.1"/>
    <property type="molecule type" value="Genomic_DNA"/>
</dbReference>
<feature type="modified residue" description="4-aspartylphosphate" evidence="1">
    <location>
        <position position="54"/>
    </location>
</feature>
<sequence>MITAIAIDDEPMALEVVKAHAKKVSLIDLKATFVNVFEALEYLKNESIDLVFLDINMPDISGLDFSQLLPKNCQVIFTTAYSQYAVDAFNLNATDYLVKPFDLLRFTKACQKASDSLQKDEVKKEFLMVKDGYDVVKITLTDILYIQSEGNYLTIKETDRKTITRMTMSEAVETLSGSGFMKVHKSYVVNLRKIKKIERHQVTLSDKDQVPIAPNYHPELLEELKKLG</sequence>
<dbReference type="RefSeq" id="WP_379837642.1">
    <property type="nucleotide sequence ID" value="NZ_JBHRYQ010000001.1"/>
</dbReference>
<dbReference type="PANTHER" id="PTHR37299:SF1">
    <property type="entry name" value="STAGE 0 SPORULATION PROTEIN A HOMOLOG"/>
    <property type="match status" value="1"/>
</dbReference>
<dbReference type="Gene3D" id="2.40.50.1020">
    <property type="entry name" value="LytTr DNA-binding domain"/>
    <property type="match status" value="1"/>
</dbReference>
<dbReference type="SUPFAM" id="SSF52172">
    <property type="entry name" value="CheY-like"/>
    <property type="match status" value="1"/>
</dbReference>
<reference evidence="5" key="1">
    <citation type="journal article" date="2019" name="Int. J. Syst. Evol. Microbiol.">
        <title>The Global Catalogue of Microorganisms (GCM) 10K type strain sequencing project: providing services to taxonomists for standard genome sequencing and annotation.</title>
        <authorList>
            <consortium name="The Broad Institute Genomics Platform"/>
            <consortium name="The Broad Institute Genome Sequencing Center for Infectious Disease"/>
            <person name="Wu L."/>
            <person name="Ma J."/>
        </authorList>
    </citation>
    <scope>NUCLEOTIDE SEQUENCE [LARGE SCALE GENOMIC DNA]</scope>
    <source>
        <strain evidence="5">CECT 7956</strain>
    </source>
</reference>
<comment type="caution">
    <text evidence="4">The sequence shown here is derived from an EMBL/GenBank/DDBJ whole genome shotgun (WGS) entry which is preliminary data.</text>
</comment>
<evidence type="ECO:0000313" key="5">
    <source>
        <dbReference type="Proteomes" id="UP001595616"/>
    </source>
</evidence>
<dbReference type="PROSITE" id="PS50930">
    <property type="entry name" value="HTH_LYTTR"/>
    <property type="match status" value="1"/>
</dbReference>
<accession>A0ABV7YVV2</accession>
<keyword evidence="1" id="KW-0597">Phosphoprotein</keyword>
<dbReference type="Proteomes" id="UP001595616">
    <property type="component" value="Unassembled WGS sequence"/>
</dbReference>
<gene>
    <name evidence="4" type="ORF">ACFOOI_10150</name>
</gene>
<dbReference type="InterPro" id="IPR011006">
    <property type="entry name" value="CheY-like_superfamily"/>
</dbReference>
<dbReference type="Pfam" id="PF04397">
    <property type="entry name" value="LytTR"/>
    <property type="match status" value="1"/>
</dbReference>
<dbReference type="Gene3D" id="3.40.50.2300">
    <property type="match status" value="1"/>
</dbReference>
<dbReference type="SMART" id="SM00850">
    <property type="entry name" value="LytTR"/>
    <property type="match status" value="1"/>
</dbReference>